<dbReference type="PANTHER" id="PTHR23301:SF98">
    <property type="entry name" value="CHITIN-BINDING TYPE-2 DOMAIN-CONTAINING PROTEIN-RELATED"/>
    <property type="match status" value="1"/>
</dbReference>
<name>A0A1I8N4Q8_MUSDO</name>
<feature type="compositionally biased region" description="Polar residues" evidence="7">
    <location>
        <begin position="636"/>
        <end position="648"/>
    </location>
</feature>
<feature type="region of interest" description="Disordered" evidence="7">
    <location>
        <begin position="83"/>
        <end position="103"/>
    </location>
</feature>
<keyword evidence="2 8" id="KW-0732">Signal</keyword>
<dbReference type="SUPFAM" id="SSF57625">
    <property type="entry name" value="Invertebrate chitin-binding proteins"/>
    <property type="match status" value="3"/>
</dbReference>
<feature type="region of interest" description="Disordered" evidence="7">
    <location>
        <begin position="612"/>
        <end position="648"/>
    </location>
</feature>
<feature type="compositionally biased region" description="Polar residues" evidence="7">
    <location>
        <begin position="722"/>
        <end position="732"/>
    </location>
</feature>
<evidence type="ECO:0000256" key="4">
    <source>
        <dbReference type="ARBA" id="ARBA00023157"/>
    </source>
</evidence>
<feature type="region of interest" description="Disordered" evidence="7">
    <location>
        <begin position="699"/>
        <end position="732"/>
    </location>
</feature>
<gene>
    <name evidence="10" type="primary">101900268</name>
    <name evidence="12" type="synonym">LOC101900268</name>
</gene>
<dbReference type="Proteomes" id="UP001652621">
    <property type="component" value="Unplaced"/>
</dbReference>
<dbReference type="eggNOG" id="KOG4297">
    <property type="taxonomic scope" value="Eukaryota"/>
</dbReference>
<dbReference type="VEuPathDB" id="VectorBase:MDOMA2_013912"/>
<feature type="region of interest" description="Disordered" evidence="7">
    <location>
        <begin position="434"/>
        <end position="485"/>
    </location>
</feature>
<evidence type="ECO:0000256" key="3">
    <source>
        <dbReference type="ARBA" id="ARBA00022737"/>
    </source>
</evidence>
<evidence type="ECO:0000313" key="12">
    <source>
        <dbReference type="RefSeq" id="XP_011292998.1"/>
    </source>
</evidence>
<dbReference type="KEGG" id="mde:101900268"/>
<reference evidence="10" key="1">
    <citation type="submission" date="2020-05" db="UniProtKB">
        <authorList>
            <consortium name="EnsemblMetazoa"/>
        </authorList>
    </citation>
    <scope>IDENTIFICATION</scope>
    <source>
        <strain evidence="10">Aabys</strain>
    </source>
</reference>
<evidence type="ECO:0000313" key="10">
    <source>
        <dbReference type="EnsemblMetazoa" id="MDOA011511-PB"/>
    </source>
</evidence>
<keyword evidence="6" id="KW-0175">Coiled coil</keyword>
<evidence type="ECO:0000256" key="5">
    <source>
        <dbReference type="ARBA" id="ARBA00023180"/>
    </source>
</evidence>
<dbReference type="EnsemblMetazoa" id="MDOA011511-RB">
    <property type="protein sequence ID" value="MDOA011511-PB"/>
    <property type="gene ID" value="MDOA011511"/>
</dbReference>
<dbReference type="InterPro" id="IPR036508">
    <property type="entry name" value="Chitin-bd_dom_sf"/>
</dbReference>
<dbReference type="GO" id="GO:0005576">
    <property type="term" value="C:extracellular region"/>
    <property type="evidence" value="ECO:0007669"/>
    <property type="project" value="InterPro"/>
</dbReference>
<feature type="signal peptide" evidence="8">
    <location>
        <begin position="1"/>
        <end position="22"/>
    </location>
</feature>
<dbReference type="AlphaFoldDB" id="A0A1I8N4Q8"/>
<keyword evidence="4" id="KW-1015">Disulfide bond</keyword>
<dbReference type="PROSITE" id="PS50940">
    <property type="entry name" value="CHIT_BIND_II"/>
    <property type="match status" value="2"/>
</dbReference>
<feature type="domain" description="Chitin-binding type-2" evidence="9">
    <location>
        <begin position="22"/>
        <end position="81"/>
    </location>
</feature>
<evidence type="ECO:0000256" key="2">
    <source>
        <dbReference type="ARBA" id="ARBA00022729"/>
    </source>
</evidence>
<evidence type="ECO:0000313" key="11">
    <source>
        <dbReference type="Proteomes" id="UP001652621"/>
    </source>
</evidence>
<dbReference type="Pfam" id="PF01607">
    <property type="entry name" value="CBM_14"/>
    <property type="match status" value="1"/>
</dbReference>
<dbReference type="VEuPathDB" id="VectorBase:MDOA011511"/>
<keyword evidence="11" id="KW-1185">Reference proteome</keyword>
<dbReference type="GO" id="GO:0008061">
    <property type="term" value="F:chitin binding"/>
    <property type="evidence" value="ECO:0007669"/>
    <property type="project" value="UniProtKB-KW"/>
</dbReference>
<evidence type="ECO:0000256" key="6">
    <source>
        <dbReference type="SAM" id="Coils"/>
    </source>
</evidence>
<keyword evidence="1" id="KW-0147">Chitin-binding</keyword>
<evidence type="ECO:0000256" key="1">
    <source>
        <dbReference type="ARBA" id="ARBA00022669"/>
    </source>
</evidence>
<proteinExistence type="predicted"/>
<dbReference type="OrthoDB" id="7739784at2759"/>
<feature type="region of interest" description="Disordered" evidence="7">
    <location>
        <begin position="540"/>
        <end position="574"/>
    </location>
</feature>
<reference evidence="12" key="2">
    <citation type="submission" date="2025-04" db="UniProtKB">
        <authorList>
            <consortium name="RefSeq"/>
        </authorList>
    </citation>
    <scope>IDENTIFICATION</scope>
    <source>
        <strain evidence="12">Aabys</strain>
    </source>
</reference>
<feature type="domain" description="Chitin-binding type-2" evidence="9">
    <location>
        <begin position="829"/>
        <end position="885"/>
    </location>
</feature>
<dbReference type="PANTHER" id="PTHR23301">
    <property type="entry name" value="CHITIN BINDING PERITROPHIN-A"/>
    <property type="match status" value="1"/>
</dbReference>
<keyword evidence="3" id="KW-0677">Repeat</keyword>
<dbReference type="Gene3D" id="2.170.140.10">
    <property type="entry name" value="Chitin binding domain"/>
    <property type="match status" value="2"/>
</dbReference>
<dbReference type="GeneID" id="101900268"/>
<evidence type="ECO:0000256" key="7">
    <source>
        <dbReference type="SAM" id="MobiDB-lite"/>
    </source>
</evidence>
<sequence length="1056" mass="116609">MRNYFYGLFALLLFGLMSFSEGKPCPGRTRPHKTRCDAYYKCTEINDQKHVWVPAKCEEGLIYEHSLGVCVLPADDWECGLNATADTNRNPPSRSSPSANKDADFYVVTNAREELEAGHRRNDKFDDGKVEIVIGTGVSSEEVEGGDALYDGSGNGGELVQLDDLINVENREANDVVMLKDKEEAGGEVIKPEMHEVLLDAEKKEELNEVLETIKTKAEIGQPSSNIDPKLTAHLQRLSQLVEGLKQTYQNSDTPSQDLRPDQLNAFLAHFNIKNKFENLEPHGEEEEKDEMAPVIVKGMNKTGAVKKDNIKKLNPETKVVLSNILPKRYQQLQHGGNDGGYSNSQIVVNRPEGAVLFALPQSQGEHHFVERPEYSSDNSPKISEDTLKTVLELSKQMIASQNIPSVIHNPAYYAPPIMQPIVLTQSPFSTDYYGARPPPALHHGGNGDDDGNEGGYSSVFSSDHHYHGYKSHKKPPRKTSHDKSPATTIIHNNVIPLHLTSTGGSQGSVDKLDSYGQNLNLYPPLDSQEERPDNLVGDGYAGGNGKPVYENNKYGIRTTRRPSGTTTTQMPSYGHTIRPNDFHPTSHSFNKYFTPSEHLNNQNVNSIFQTTDNYGNLLPRPSSQQGQSQSSSYSETDNSNNYGTANQGYEQSMFSEDHLQQHQPQYPNSVDEEDTDMIQYTFGNPKPSHAEGNLQMQQYSGSQSVFSSNNNNNNHYMPRPSGSSPANNMMYNPSAISTNSYNPSSSSANAYNPLLSLSSSSSSSSSSNVYNPLTALSYSGSSSGNKYPNKAGTQLVNIGGNFISIDAFQNSILPLMGGNAQAAPNVEVITCAAGVRQPNTTDCTRYYVCSKKDGKVLSYSCPPYTAFNADTRICDARTYALCSPDNEVPQTYSVNENKRLQMEALKAMQEAKRKQQQQQQQMQQQQQLANILQQYTMQSAASASMNSNTNPMLNSYNSPTGSDEQNMLQSYMQQNSAASLMPGTTARPQLTPTKSKKRKYYCKEGDKIPDQTSISSYFVCYKNAQGQMKGHKMTCSKGLLFCPKTTMCTLPSKCS</sequence>
<evidence type="ECO:0000256" key="8">
    <source>
        <dbReference type="SAM" id="SignalP"/>
    </source>
</evidence>
<feature type="compositionally biased region" description="Basic residues" evidence="7">
    <location>
        <begin position="468"/>
        <end position="479"/>
    </location>
</feature>
<feature type="chain" id="PRO_5044561249" evidence="8">
    <location>
        <begin position="23"/>
        <end position="1056"/>
    </location>
</feature>
<accession>A0A1I8N4Q8</accession>
<dbReference type="InterPro" id="IPR051940">
    <property type="entry name" value="Chitin_bind-dev_reg"/>
</dbReference>
<dbReference type="SMART" id="SM00494">
    <property type="entry name" value="ChtBD2"/>
    <property type="match status" value="3"/>
</dbReference>
<feature type="compositionally biased region" description="Low complexity" evidence="7">
    <location>
        <begin position="623"/>
        <end position="635"/>
    </location>
</feature>
<keyword evidence="5" id="KW-0325">Glycoprotein</keyword>
<dbReference type="InterPro" id="IPR002557">
    <property type="entry name" value="Chitin-bd_dom"/>
</dbReference>
<feature type="compositionally biased region" description="Low complexity" evidence="7">
    <location>
        <begin position="88"/>
        <end position="98"/>
    </location>
</feature>
<feature type="compositionally biased region" description="Polar residues" evidence="7">
    <location>
        <begin position="699"/>
        <end position="709"/>
    </location>
</feature>
<protein>
    <submittedName>
        <fullName evidence="12">Uncharacterized protein LOC101900268</fullName>
    </submittedName>
</protein>
<dbReference type="RefSeq" id="XP_011292998.1">
    <property type="nucleotide sequence ID" value="XM_011294696.2"/>
</dbReference>
<feature type="coiled-coil region" evidence="6">
    <location>
        <begin position="898"/>
        <end position="935"/>
    </location>
</feature>
<evidence type="ECO:0000259" key="9">
    <source>
        <dbReference type="PROSITE" id="PS50940"/>
    </source>
</evidence>
<organism evidence="10">
    <name type="scientific">Musca domestica</name>
    <name type="common">House fly</name>
    <dbReference type="NCBI Taxonomy" id="7370"/>
    <lineage>
        <taxon>Eukaryota</taxon>
        <taxon>Metazoa</taxon>
        <taxon>Ecdysozoa</taxon>
        <taxon>Arthropoda</taxon>
        <taxon>Hexapoda</taxon>
        <taxon>Insecta</taxon>
        <taxon>Pterygota</taxon>
        <taxon>Neoptera</taxon>
        <taxon>Endopterygota</taxon>
        <taxon>Diptera</taxon>
        <taxon>Brachycera</taxon>
        <taxon>Muscomorpha</taxon>
        <taxon>Muscoidea</taxon>
        <taxon>Muscidae</taxon>
        <taxon>Musca</taxon>
    </lineage>
</organism>